<evidence type="ECO:0000313" key="2">
    <source>
        <dbReference type="Proteomes" id="UP001589609"/>
    </source>
</evidence>
<keyword evidence="2" id="KW-1185">Reference proteome</keyword>
<proteinExistence type="predicted"/>
<reference evidence="1 2" key="1">
    <citation type="submission" date="2024-09" db="EMBL/GenBank/DDBJ databases">
        <authorList>
            <person name="Sun Q."/>
            <person name="Mori K."/>
        </authorList>
    </citation>
    <scope>NUCLEOTIDE SEQUENCE [LARGE SCALE GENOMIC DNA]</scope>
    <source>
        <strain evidence="1 2">JCM 11201</strain>
    </source>
</reference>
<sequence length="151" mass="17776">MKLTEYQICEYTIAFLPYAHPLYQTKILDTRGVFYSERTCKQLLDDACIRTGASYQGKREAIKRLLHIQRNLPIPLCWKRNICPIPSTSPNKWDCIWYCYAHVREVQAHGKKTLLRFTNGEELLLDCSPYYTKQQLQRAARILTHFQLCST</sequence>
<gene>
    <name evidence="1" type="ORF">ACFFMS_05375</name>
</gene>
<dbReference type="Proteomes" id="UP001589609">
    <property type="component" value="Unassembled WGS sequence"/>
</dbReference>
<evidence type="ECO:0000313" key="1">
    <source>
        <dbReference type="EMBL" id="MFB9757968.1"/>
    </source>
</evidence>
<dbReference type="RefSeq" id="WP_379948208.1">
    <property type="nucleotide sequence ID" value="NZ_JBHMAF010000019.1"/>
</dbReference>
<organism evidence="1 2">
    <name type="scientific">Ectobacillus funiculus</name>
    <dbReference type="NCBI Taxonomy" id="137993"/>
    <lineage>
        <taxon>Bacteria</taxon>
        <taxon>Bacillati</taxon>
        <taxon>Bacillota</taxon>
        <taxon>Bacilli</taxon>
        <taxon>Bacillales</taxon>
        <taxon>Bacillaceae</taxon>
        <taxon>Ectobacillus</taxon>
    </lineage>
</organism>
<dbReference type="InterPro" id="IPR010461">
    <property type="entry name" value="ComK"/>
</dbReference>
<name>A0ABV5WBL2_9BACI</name>
<dbReference type="Pfam" id="PF06338">
    <property type="entry name" value="ComK"/>
    <property type="match status" value="1"/>
</dbReference>
<dbReference type="EMBL" id="JBHMAF010000019">
    <property type="protein sequence ID" value="MFB9757968.1"/>
    <property type="molecule type" value="Genomic_DNA"/>
</dbReference>
<protein>
    <submittedName>
        <fullName evidence="1">Competence protein ComK</fullName>
    </submittedName>
</protein>
<comment type="caution">
    <text evidence="1">The sequence shown here is derived from an EMBL/GenBank/DDBJ whole genome shotgun (WGS) entry which is preliminary data.</text>
</comment>
<accession>A0ABV5WBL2</accession>